<reference evidence="1" key="2">
    <citation type="submission" date="2020-09" db="EMBL/GenBank/DDBJ databases">
        <authorList>
            <person name="Sun Q."/>
            <person name="Ohkuma M."/>
        </authorList>
    </citation>
    <scope>NUCLEOTIDE SEQUENCE</scope>
    <source>
        <strain evidence="1">JCM 31311</strain>
    </source>
</reference>
<evidence type="ECO:0000313" key="2">
    <source>
        <dbReference type="Proteomes" id="UP000603865"/>
    </source>
</evidence>
<protein>
    <submittedName>
        <fullName evidence="1">Uncharacterized protein</fullName>
    </submittedName>
</protein>
<reference evidence="1" key="1">
    <citation type="journal article" date="2014" name="Int. J. Syst. Evol. Microbiol.">
        <title>Complete genome sequence of Corynebacterium casei LMG S-19264T (=DSM 44701T), isolated from a smear-ripened cheese.</title>
        <authorList>
            <consortium name="US DOE Joint Genome Institute (JGI-PGF)"/>
            <person name="Walter F."/>
            <person name="Albersmeier A."/>
            <person name="Kalinowski J."/>
            <person name="Ruckert C."/>
        </authorList>
    </citation>
    <scope>NUCLEOTIDE SEQUENCE</scope>
    <source>
        <strain evidence="1">JCM 31311</strain>
    </source>
</reference>
<proteinExistence type="predicted"/>
<accession>A0A918CBG0</accession>
<name>A0A918CBG0_9DEIO</name>
<sequence length="93" mass="10049">MTTFLDQAGVTHVLDWVGEGHYPEIADFIEEARLKGVSRKISHTAPISGLTKDSRLFLVHPRAAIRNADQLATPAGFRCPCGHGHTAQQGCIG</sequence>
<dbReference type="EMBL" id="BMQL01000018">
    <property type="protein sequence ID" value="GGR15842.1"/>
    <property type="molecule type" value="Genomic_DNA"/>
</dbReference>
<comment type="caution">
    <text evidence="1">The sequence shown here is derived from an EMBL/GenBank/DDBJ whole genome shotgun (WGS) entry which is preliminary data.</text>
</comment>
<dbReference type="AlphaFoldDB" id="A0A918CBG0"/>
<dbReference type="Proteomes" id="UP000603865">
    <property type="component" value="Unassembled WGS sequence"/>
</dbReference>
<evidence type="ECO:0000313" key="1">
    <source>
        <dbReference type="EMBL" id="GGR15842.1"/>
    </source>
</evidence>
<dbReference type="RefSeq" id="WP_229776100.1">
    <property type="nucleotide sequence ID" value="NZ_BMQL01000018.1"/>
</dbReference>
<organism evidence="1 2">
    <name type="scientific">Deinococcus ruber</name>
    <dbReference type="NCBI Taxonomy" id="1848197"/>
    <lineage>
        <taxon>Bacteria</taxon>
        <taxon>Thermotogati</taxon>
        <taxon>Deinococcota</taxon>
        <taxon>Deinococci</taxon>
        <taxon>Deinococcales</taxon>
        <taxon>Deinococcaceae</taxon>
        <taxon>Deinococcus</taxon>
    </lineage>
</organism>
<gene>
    <name evidence="1" type="ORF">GCM10008957_30730</name>
</gene>
<keyword evidence="2" id="KW-1185">Reference proteome</keyword>